<name>A0ABW1SHS8_9LACO</name>
<keyword evidence="2" id="KW-1185">Reference proteome</keyword>
<proteinExistence type="predicted"/>
<evidence type="ECO:0000313" key="1">
    <source>
        <dbReference type="EMBL" id="MFC6201275.1"/>
    </source>
</evidence>
<sequence length="66" mass="7870">MSHKFSETEFLRLYDEDTKKYATVDESDLAAINEMRKKLGQKPLTMALYQQVKQRRIMKKELVKMS</sequence>
<dbReference type="EMBL" id="JBHSSE010000011">
    <property type="protein sequence ID" value="MFC6201275.1"/>
    <property type="molecule type" value="Genomic_DNA"/>
</dbReference>
<protein>
    <submittedName>
        <fullName evidence="1">Uncharacterized protein</fullName>
    </submittedName>
</protein>
<dbReference type="RefSeq" id="WP_137615889.1">
    <property type="nucleotide sequence ID" value="NZ_BJDI01000004.1"/>
</dbReference>
<evidence type="ECO:0000313" key="2">
    <source>
        <dbReference type="Proteomes" id="UP001596171"/>
    </source>
</evidence>
<dbReference type="Proteomes" id="UP001596171">
    <property type="component" value="Unassembled WGS sequence"/>
</dbReference>
<comment type="caution">
    <text evidence="1">The sequence shown here is derived from an EMBL/GenBank/DDBJ whole genome shotgun (WGS) entry which is preliminary data.</text>
</comment>
<organism evidence="1 2">
    <name type="scientific">Lactiplantibacillus nangangensis</name>
    <dbReference type="NCBI Taxonomy" id="2559917"/>
    <lineage>
        <taxon>Bacteria</taxon>
        <taxon>Bacillati</taxon>
        <taxon>Bacillota</taxon>
        <taxon>Bacilli</taxon>
        <taxon>Lactobacillales</taxon>
        <taxon>Lactobacillaceae</taxon>
        <taxon>Lactiplantibacillus</taxon>
    </lineage>
</organism>
<reference evidence="2" key="1">
    <citation type="journal article" date="2019" name="Int. J. Syst. Evol. Microbiol.">
        <title>The Global Catalogue of Microorganisms (GCM) 10K type strain sequencing project: providing services to taxonomists for standard genome sequencing and annotation.</title>
        <authorList>
            <consortium name="The Broad Institute Genomics Platform"/>
            <consortium name="The Broad Institute Genome Sequencing Center for Infectious Disease"/>
            <person name="Wu L."/>
            <person name="Ma J."/>
        </authorList>
    </citation>
    <scope>NUCLEOTIDE SEQUENCE [LARGE SCALE GENOMIC DNA]</scope>
    <source>
        <strain evidence="2">CCM 8930</strain>
    </source>
</reference>
<gene>
    <name evidence="1" type="ORF">ACFP1L_05115</name>
</gene>
<accession>A0ABW1SHS8</accession>